<dbReference type="Gene3D" id="2.60.200.30">
    <property type="entry name" value="Probable inorganic polyphosphate/atp-NAD kinase, domain 2"/>
    <property type="match status" value="1"/>
</dbReference>
<feature type="binding site" evidence="6">
    <location>
        <position position="170"/>
    </location>
    <ligand>
        <name>NAD(+)</name>
        <dbReference type="ChEBI" id="CHEBI:57540"/>
    </ligand>
</feature>
<dbReference type="Pfam" id="PF20143">
    <property type="entry name" value="NAD_kinase_C"/>
    <property type="match status" value="1"/>
</dbReference>
<protein>
    <recommendedName>
        <fullName evidence="6">NAD kinase</fullName>
        <ecNumber evidence="6">2.7.1.23</ecNumber>
    </recommendedName>
    <alternativeName>
        <fullName evidence="6">ATP-dependent NAD kinase</fullName>
    </alternativeName>
</protein>
<proteinExistence type="inferred from homology"/>
<keyword evidence="4 6" id="KW-0520">NAD</keyword>
<feature type="binding site" evidence="6">
    <location>
        <begin position="132"/>
        <end position="133"/>
    </location>
    <ligand>
        <name>NAD(+)</name>
        <dbReference type="ChEBI" id="CHEBI:57540"/>
    </ligand>
</feature>
<comment type="cofactor">
    <cofactor evidence="6">
        <name>a divalent metal cation</name>
        <dbReference type="ChEBI" id="CHEBI:60240"/>
    </cofactor>
</comment>
<dbReference type="InterPro" id="IPR017437">
    <property type="entry name" value="ATP-NAD_kinase_PpnK-typ_C"/>
</dbReference>
<dbReference type="NCBIfam" id="NF003406">
    <property type="entry name" value="PRK04761.1"/>
    <property type="match status" value="1"/>
</dbReference>
<gene>
    <name evidence="6" type="primary">nadK</name>
    <name evidence="7" type="ORF">H9L15_11030</name>
</gene>
<organism evidence="7 8">
    <name type="scientific">Sphingomonas daechungensis</name>
    <dbReference type="NCBI Taxonomy" id="1176646"/>
    <lineage>
        <taxon>Bacteria</taxon>
        <taxon>Pseudomonadati</taxon>
        <taxon>Pseudomonadota</taxon>
        <taxon>Alphaproteobacteria</taxon>
        <taxon>Sphingomonadales</taxon>
        <taxon>Sphingomonadaceae</taxon>
        <taxon>Sphingomonas</taxon>
    </lineage>
</organism>
<feature type="binding site" evidence="6">
    <location>
        <begin position="173"/>
        <end position="178"/>
    </location>
    <ligand>
        <name>NAD(+)</name>
        <dbReference type="ChEBI" id="CHEBI:57540"/>
    </ligand>
</feature>
<feature type="binding site" evidence="6">
    <location>
        <position position="162"/>
    </location>
    <ligand>
        <name>NAD(+)</name>
        <dbReference type="ChEBI" id="CHEBI:57540"/>
    </ligand>
</feature>
<feature type="active site" description="Proton acceptor" evidence="6">
    <location>
        <position position="60"/>
    </location>
</feature>
<accession>A0ABX6SZ20</accession>
<evidence type="ECO:0000256" key="1">
    <source>
        <dbReference type="ARBA" id="ARBA00022679"/>
    </source>
</evidence>
<dbReference type="PANTHER" id="PTHR20275:SF0">
    <property type="entry name" value="NAD KINASE"/>
    <property type="match status" value="1"/>
</dbReference>
<dbReference type="InterPro" id="IPR002504">
    <property type="entry name" value="NADK"/>
</dbReference>
<dbReference type="InterPro" id="IPR017438">
    <property type="entry name" value="ATP-NAD_kinase_N"/>
</dbReference>
<dbReference type="Gene3D" id="3.40.50.10330">
    <property type="entry name" value="Probable inorganic polyphosphate/atp-NAD kinase, domain 1"/>
    <property type="match status" value="1"/>
</dbReference>
<keyword evidence="6" id="KW-0067">ATP-binding</keyword>
<comment type="subcellular location">
    <subcellularLocation>
        <location evidence="6">Cytoplasm</location>
    </subcellularLocation>
</comment>
<evidence type="ECO:0000256" key="4">
    <source>
        <dbReference type="ARBA" id="ARBA00023027"/>
    </source>
</evidence>
<comment type="catalytic activity">
    <reaction evidence="5 6">
        <text>NAD(+) + ATP = ADP + NADP(+) + H(+)</text>
        <dbReference type="Rhea" id="RHEA:18629"/>
        <dbReference type="ChEBI" id="CHEBI:15378"/>
        <dbReference type="ChEBI" id="CHEBI:30616"/>
        <dbReference type="ChEBI" id="CHEBI:57540"/>
        <dbReference type="ChEBI" id="CHEBI:58349"/>
        <dbReference type="ChEBI" id="CHEBI:456216"/>
        <dbReference type="EC" id="2.7.1.23"/>
    </reaction>
</comment>
<evidence type="ECO:0000256" key="6">
    <source>
        <dbReference type="HAMAP-Rule" id="MF_00361"/>
    </source>
</evidence>
<dbReference type="HAMAP" id="MF_00361">
    <property type="entry name" value="NAD_kinase"/>
    <property type="match status" value="1"/>
</dbReference>
<reference evidence="7 8" key="1">
    <citation type="submission" date="2020-08" db="EMBL/GenBank/DDBJ databases">
        <title>Genome sequence of Sphingomonas daechungensis KACC 18115T.</title>
        <authorList>
            <person name="Hyun D.-W."/>
            <person name="Bae J.-W."/>
        </authorList>
    </citation>
    <scope>NUCLEOTIDE SEQUENCE [LARGE SCALE GENOMIC DNA]</scope>
    <source>
        <strain evidence="7 8">KACC 18115</strain>
    </source>
</reference>
<evidence type="ECO:0000313" key="8">
    <source>
        <dbReference type="Proteomes" id="UP000516134"/>
    </source>
</evidence>
<evidence type="ECO:0000256" key="3">
    <source>
        <dbReference type="ARBA" id="ARBA00022857"/>
    </source>
</evidence>
<keyword evidence="6" id="KW-0547">Nucleotide-binding</keyword>
<keyword evidence="1 6" id="KW-0808">Transferase</keyword>
<dbReference type="Pfam" id="PF01513">
    <property type="entry name" value="NAD_kinase"/>
    <property type="match status" value="1"/>
</dbReference>
<keyword evidence="3 6" id="KW-0521">NADP</keyword>
<keyword evidence="2 6" id="KW-0418">Kinase</keyword>
<dbReference type="SUPFAM" id="SSF111331">
    <property type="entry name" value="NAD kinase/diacylglycerol kinase-like"/>
    <property type="match status" value="1"/>
</dbReference>
<keyword evidence="8" id="KW-1185">Reference proteome</keyword>
<dbReference type="GO" id="GO:0003951">
    <property type="term" value="F:NAD+ kinase activity"/>
    <property type="evidence" value="ECO:0007669"/>
    <property type="project" value="UniProtKB-EC"/>
</dbReference>
<dbReference type="EC" id="2.7.1.23" evidence="6"/>
<comment type="function">
    <text evidence="6">Involved in the regulation of the intracellular balance of NAD and NADP, and is a key enzyme in the biosynthesis of NADP. Catalyzes specifically the phosphorylation on 2'-hydroxyl of the adenosine moiety of NAD to yield NADP.</text>
</comment>
<dbReference type="InterPro" id="IPR016064">
    <property type="entry name" value="NAD/diacylglycerol_kinase_sf"/>
</dbReference>
<sequence>MSADAAKFGSEETKPDLASQKIGLLSSHTEVAKAAEAMLRRRYAWADTDDADVLVALGGDGFMLQTLHAMLDAGTPKPVFGMNRGTVGFLMNEWRLDRLSERIAGAKAIRVAPLQMTATTDTGEVRRHAAINEVSLLRETRQTAKIEILVNGRVALPELACDGVLVATPAGSTAYNLSARGPILPLAAKMLALTPISPFRPRRWSGAILPDDTAVCFRILEAENRPVSAVADQVEVRDVVNVEVSLDRERSLTLLFDPEHALDERIAMEQFAT</sequence>
<keyword evidence="6" id="KW-0963">Cytoplasm</keyword>
<feature type="binding site" evidence="6">
    <location>
        <begin position="60"/>
        <end position="61"/>
    </location>
    <ligand>
        <name>NAD(+)</name>
        <dbReference type="ChEBI" id="CHEBI:57540"/>
    </ligand>
</feature>
<dbReference type="Proteomes" id="UP000516134">
    <property type="component" value="Chromosome"/>
</dbReference>
<dbReference type="PANTHER" id="PTHR20275">
    <property type="entry name" value="NAD KINASE"/>
    <property type="match status" value="1"/>
</dbReference>
<evidence type="ECO:0000313" key="7">
    <source>
        <dbReference type="EMBL" id="QNP42680.1"/>
    </source>
</evidence>
<evidence type="ECO:0000256" key="5">
    <source>
        <dbReference type="ARBA" id="ARBA00047925"/>
    </source>
</evidence>
<name>A0ABX6SZ20_9SPHN</name>
<evidence type="ECO:0000256" key="2">
    <source>
        <dbReference type="ARBA" id="ARBA00022777"/>
    </source>
</evidence>
<comment type="similarity">
    <text evidence="6">Belongs to the NAD kinase family.</text>
</comment>
<comment type="caution">
    <text evidence="6">Lacks conserved residue(s) required for the propagation of feature annotation.</text>
</comment>
<dbReference type="EMBL" id="CP060780">
    <property type="protein sequence ID" value="QNP42680.1"/>
    <property type="molecule type" value="Genomic_DNA"/>
</dbReference>